<sequence>MSWKASLLPTRSYLTILIGFLIGFGIVLYVEKHMPPVVEEKAGYTLSKDFPPLPQRRDLTFDEAVWARVAWQYFVNNTQLTGLANAQDQRPYTSLWDTGSYLMALIAARQLDIVPEDEFDQRISKTLTALSLLPLLPTGVPGSWYHTQTLAMIVDPEQQEATTGSAVDMGRLLVPLTLLVWRYPEHAAQVQEVLSQWNLSALFESSTPSTASSIQVSHWDLTTSQNRSGYGFRLYTAGMLRMVSPSAGIAVSQPPEGIKLVQIDGYAIPSDGFRKGVNQDAPTIITLPYVLTGLELGFDSRSAEFAWRIVRIQQSLHKATGNYTSVNTDYAEQAPDFIAALPGQQPVQDATVSRSDQEPVRLLSTRSAFGWYALFRNAWSESLRAQAGPLLEPGKGWYEGYSGNQNVNQTLSADTNAVVLESLSYIAHGQMLCLACVSPSPMPMTDRNKGVLP</sequence>
<dbReference type="InterPro" id="IPR021478">
    <property type="entry name" value="DUF3131"/>
</dbReference>
<evidence type="ECO:0000313" key="4">
    <source>
        <dbReference type="Proteomes" id="UP000234503"/>
    </source>
</evidence>
<comment type="caution">
    <text evidence="3">The sequence shown here is derived from an EMBL/GenBank/DDBJ whole genome shotgun (WGS) entry which is preliminary data.</text>
</comment>
<accession>A0A2N5E7Y3</accession>
<gene>
    <name evidence="3" type="ORF">CYR32_07250</name>
</gene>
<dbReference type="RefSeq" id="WP_101823725.1">
    <property type="nucleotide sequence ID" value="NZ_PJZH01000004.1"/>
</dbReference>
<feature type="domain" description="DUF3131" evidence="2">
    <location>
        <begin position="66"/>
        <end position="428"/>
    </location>
</feature>
<protein>
    <recommendedName>
        <fullName evidence="2">DUF3131 domain-containing protein</fullName>
    </recommendedName>
</protein>
<evidence type="ECO:0000259" key="2">
    <source>
        <dbReference type="Pfam" id="PF11329"/>
    </source>
</evidence>
<dbReference type="EMBL" id="PJZH01000004">
    <property type="protein sequence ID" value="PLR37598.1"/>
    <property type="molecule type" value="Genomic_DNA"/>
</dbReference>
<evidence type="ECO:0000256" key="1">
    <source>
        <dbReference type="SAM" id="Phobius"/>
    </source>
</evidence>
<name>A0A2N5E7Y3_9GAMM</name>
<dbReference type="Gene3D" id="1.50.10.140">
    <property type="match status" value="1"/>
</dbReference>
<dbReference type="OrthoDB" id="9147113at2"/>
<keyword evidence="1" id="KW-0812">Transmembrane</keyword>
<proteinExistence type="predicted"/>
<keyword evidence="4" id="KW-1185">Reference proteome</keyword>
<dbReference type="Pfam" id="PF11329">
    <property type="entry name" value="DUF3131"/>
    <property type="match status" value="1"/>
</dbReference>
<keyword evidence="1" id="KW-1133">Transmembrane helix</keyword>
<evidence type="ECO:0000313" key="3">
    <source>
        <dbReference type="EMBL" id="PLR37598.1"/>
    </source>
</evidence>
<dbReference type="Proteomes" id="UP000234503">
    <property type="component" value="Unassembled WGS sequence"/>
</dbReference>
<dbReference type="AlphaFoldDB" id="A0A2N5E7Y3"/>
<reference evidence="3 4" key="1">
    <citation type="submission" date="2017-12" db="EMBL/GenBank/DDBJ databases">
        <title>Characterization of six clinical isolates of Enterochimera gen. nov., a novel genus of the Yersiniaciae family and the three species Enterochimera arupensis sp. nov., Enterochimera coloradensis sp. nov, and Enterochimera californica sp. nov.</title>
        <authorList>
            <person name="Rossi A."/>
            <person name="Fisher M."/>
        </authorList>
    </citation>
    <scope>NUCLEOTIDE SEQUENCE [LARGE SCALE GENOMIC DNA]</scope>
    <source>
        <strain evidence="4">2016-Iso4</strain>
    </source>
</reference>
<organism evidence="3 4">
    <name type="scientific">Chimaeribacter coloradensis</name>
    <dbReference type="NCBI Taxonomy" id="2060068"/>
    <lineage>
        <taxon>Bacteria</taxon>
        <taxon>Pseudomonadati</taxon>
        <taxon>Pseudomonadota</taxon>
        <taxon>Gammaproteobacteria</taxon>
        <taxon>Enterobacterales</taxon>
        <taxon>Yersiniaceae</taxon>
        <taxon>Chimaeribacter</taxon>
    </lineage>
</organism>
<keyword evidence="1" id="KW-0472">Membrane</keyword>
<feature type="transmembrane region" description="Helical" evidence="1">
    <location>
        <begin position="12"/>
        <end position="30"/>
    </location>
</feature>